<dbReference type="InterPro" id="IPR036832">
    <property type="entry name" value="PPK_N_dom_sf"/>
</dbReference>
<keyword evidence="4 7" id="KW-0418">Kinase</keyword>
<keyword evidence="12" id="KW-1185">Reference proteome</keyword>
<dbReference type="NCBIfam" id="TIGR03705">
    <property type="entry name" value="poly_P_kin"/>
    <property type="match status" value="1"/>
</dbReference>
<comment type="PTM">
    <text evidence="7 8">An intermediate of this reaction is the autophosphorylated ppk in which a phosphate is covalently linked to a histidine residue through a N-P bond.</text>
</comment>
<dbReference type="Gene3D" id="1.20.58.310">
    <property type="entry name" value="Polyphosphate kinase N-terminal domain"/>
    <property type="match status" value="1"/>
</dbReference>
<evidence type="ECO:0000256" key="2">
    <source>
        <dbReference type="ARBA" id="ARBA00022679"/>
    </source>
</evidence>
<evidence type="ECO:0000256" key="9">
    <source>
        <dbReference type="SAM" id="MobiDB-lite"/>
    </source>
</evidence>
<dbReference type="SUPFAM" id="SSF56024">
    <property type="entry name" value="Phospholipase D/nuclease"/>
    <property type="match status" value="2"/>
</dbReference>
<dbReference type="InterPro" id="IPR001736">
    <property type="entry name" value="PLipase_D/transphosphatidylase"/>
</dbReference>
<evidence type="ECO:0000256" key="6">
    <source>
        <dbReference type="ARBA" id="ARBA00022842"/>
    </source>
</evidence>
<dbReference type="CDD" id="cd09164">
    <property type="entry name" value="PLDc_EcPPK1_C1_like"/>
    <property type="match status" value="1"/>
</dbReference>
<keyword evidence="6 7" id="KW-0460">Magnesium</keyword>
<keyword evidence="7" id="KW-0479">Metal-binding</keyword>
<evidence type="ECO:0000256" key="4">
    <source>
        <dbReference type="ARBA" id="ARBA00022777"/>
    </source>
</evidence>
<feature type="binding site" evidence="7">
    <location>
        <position position="475"/>
    </location>
    <ligand>
        <name>ATP</name>
        <dbReference type="ChEBI" id="CHEBI:30616"/>
    </ligand>
</feature>
<proteinExistence type="inferred from homology"/>
<feature type="region of interest" description="Disordered" evidence="9">
    <location>
        <begin position="696"/>
        <end position="721"/>
    </location>
</feature>
<dbReference type="GO" id="GO:0009358">
    <property type="term" value="C:polyphosphate kinase complex"/>
    <property type="evidence" value="ECO:0007669"/>
    <property type="project" value="InterPro"/>
</dbReference>
<keyword evidence="3 7" id="KW-0547">Nucleotide-binding</keyword>
<keyword evidence="5 7" id="KW-0067">ATP-binding</keyword>
<dbReference type="InterPro" id="IPR041108">
    <property type="entry name" value="PP_kinase_C_1"/>
</dbReference>
<dbReference type="InterPro" id="IPR036830">
    <property type="entry name" value="PP_kinase_middle_dom_sf"/>
</dbReference>
<sequence length="721" mass="83200">MANPIKTRVADLREHELFYPRELSWLSFNARVLQEAADESVPVIERLRYLGIFSNNSDEFFRVRVAEVRRLISVSGGSNRQHFKDLLAAILEGVVELQKEFDRIYAQIMKQLAQRKIYLVNERQLDEGQAEFVQRYFTTKVLPELDPILLREDREIPTLNDESLYLGVDIRSGDNYDYAVVEVPTDRLDRFVEIPRRKGKGGKVFIVLDNIIRFCLPQMFRGVIAVEEANAYCFKFSRDAELEIDTGITQSLIDKMAKSLKQRRKADAVRMVYDNNMPDRLLEYLKARFGFGKYDSLIAGGRYHNSKDFMGFPNVGPKYFEFKPLPPIRLPRLDEPGSIFDVIREKDVFLYYPYHPFDYVIDLLKSAALDPNVTDIKICLYRVAKNSRVIDALVNAVDNGKRVLAVVELAARFDEQANINWAQRLTENGIDVIFGIPGLKVHSKLILIERMEGSSRRFYSHIGTGNFNEKTARVYTDFTLMTHDQNVGKDVFSVFDFLQYTYRRPDYRVLLVSPHSSRSGLMELIEQEIANAKAGYRAEMTLKCNNLVDRSMVKKLYEASDAGVQVHLIVRGMCSLLPGVKGLSENIQAISIVDRFLEHPRAYVFYNRGNPRYLIGSADLMTRNLDFRVEVLVPVFDKDAQEIIQNVLDQQWHDNVKARVLDQDQDNEYVPAKKGSAKIRSQESIYRYLSTGKLPRYPKSRMNVPAKRRRKQPLLKSTRGD</sequence>
<dbReference type="PANTHER" id="PTHR30218:SF0">
    <property type="entry name" value="POLYPHOSPHATE KINASE"/>
    <property type="match status" value="1"/>
</dbReference>
<evidence type="ECO:0000256" key="3">
    <source>
        <dbReference type="ARBA" id="ARBA00022741"/>
    </source>
</evidence>
<feature type="binding site" evidence="7">
    <location>
        <position position="599"/>
    </location>
    <ligand>
        <name>ATP</name>
        <dbReference type="ChEBI" id="CHEBI:30616"/>
    </ligand>
</feature>
<keyword evidence="2 7" id="KW-0808">Transferase</keyword>
<dbReference type="PIRSF" id="PIRSF015589">
    <property type="entry name" value="PP_kinase"/>
    <property type="match status" value="1"/>
</dbReference>
<accession>A0A5B0WPR7</accession>
<evidence type="ECO:0000256" key="5">
    <source>
        <dbReference type="ARBA" id="ARBA00022840"/>
    </source>
</evidence>
<comment type="caution">
    <text evidence="11">The sequence shown here is derived from an EMBL/GenBank/DDBJ whole genome shotgun (WGS) entry which is preliminary data.</text>
</comment>
<dbReference type="GO" id="GO:0008976">
    <property type="term" value="F:polyphosphate kinase activity"/>
    <property type="evidence" value="ECO:0007669"/>
    <property type="project" value="UniProtKB-UniRule"/>
</dbReference>
<dbReference type="GO" id="GO:0006799">
    <property type="term" value="P:polyphosphate biosynthetic process"/>
    <property type="evidence" value="ECO:0007669"/>
    <property type="project" value="UniProtKB-UniRule"/>
</dbReference>
<dbReference type="InterPro" id="IPR025198">
    <property type="entry name" value="PPK_N_dom"/>
</dbReference>
<evidence type="ECO:0000256" key="8">
    <source>
        <dbReference type="RuleBase" id="RU003800"/>
    </source>
</evidence>
<gene>
    <name evidence="11" type="primary">ppk1</name>
    <name evidence="7" type="synonym">ppk</name>
    <name evidence="11" type="ORF">F0M18_19345</name>
</gene>
<dbReference type="InterPro" id="IPR003414">
    <property type="entry name" value="PP_kinase"/>
</dbReference>
<dbReference type="NCBIfam" id="NF003917">
    <property type="entry name" value="PRK05443.1-1"/>
    <property type="match status" value="1"/>
</dbReference>
<evidence type="ECO:0000313" key="11">
    <source>
        <dbReference type="EMBL" id="KAA1188191.1"/>
    </source>
</evidence>
<feature type="binding site" evidence="7">
    <location>
        <position position="571"/>
    </location>
    <ligand>
        <name>ATP</name>
        <dbReference type="ChEBI" id="CHEBI:30616"/>
    </ligand>
</feature>
<dbReference type="CDD" id="cd09167">
    <property type="entry name" value="PLDc_EcPPK1_C2_like"/>
    <property type="match status" value="1"/>
</dbReference>
<organism evidence="11 12">
    <name type="scientific">Pseudohalioglobus sediminis</name>
    <dbReference type="NCBI Taxonomy" id="2606449"/>
    <lineage>
        <taxon>Bacteria</taxon>
        <taxon>Pseudomonadati</taxon>
        <taxon>Pseudomonadota</taxon>
        <taxon>Gammaproteobacteria</taxon>
        <taxon>Cellvibrionales</taxon>
        <taxon>Halieaceae</taxon>
        <taxon>Pseudohalioglobus</taxon>
    </lineage>
</organism>
<dbReference type="Gene3D" id="3.30.870.10">
    <property type="entry name" value="Endonuclease Chain A"/>
    <property type="match status" value="2"/>
</dbReference>
<dbReference type="EMBL" id="VTUX01000011">
    <property type="protein sequence ID" value="KAA1188191.1"/>
    <property type="molecule type" value="Genomic_DNA"/>
</dbReference>
<comment type="similarity">
    <text evidence="7 8">Belongs to the polyphosphate kinase 1 (PPK1) family.</text>
</comment>
<protein>
    <recommendedName>
        <fullName evidence="7 8">Polyphosphate kinase</fullName>
        <ecNumber evidence="7 8">2.7.4.1</ecNumber>
    </recommendedName>
    <alternativeName>
        <fullName evidence="7">ATP-polyphosphate phosphotransferase</fullName>
    </alternativeName>
    <alternativeName>
        <fullName evidence="7">Polyphosphoric acid kinase</fullName>
    </alternativeName>
</protein>
<keyword evidence="1 7" id="KW-0597">Phosphoprotein</keyword>
<dbReference type="Pfam" id="PF02503">
    <property type="entry name" value="PP_kinase"/>
    <property type="match status" value="1"/>
</dbReference>
<feature type="binding site" evidence="7">
    <location>
        <position position="56"/>
    </location>
    <ligand>
        <name>ATP</name>
        <dbReference type="ChEBI" id="CHEBI:30616"/>
    </ligand>
</feature>
<dbReference type="HAMAP" id="MF_00347">
    <property type="entry name" value="Polyphosphate_kinase"/>
    <property type="match status" value="1"/>
</dbReference>
<name>A0A5B0WPR7_9GAMM</name>
<evidence type="ECO:0000259" key="10">
    <source>
        <dbReference type="PROSITE" id="PS50035"/>
    </source>
</evidence>
<dbReference type="SUPFAM" id="SSF143724">
    <property type="entry name" value="PHP14-like"/>
    <property type="match status" value="1"/>
</dbReference>
<dbReference type="SUPFAM" id="SSF140356">
    <property type="entry name" value="PPK N-terminal domain-like"/>
    <property type="match status" value="1"/>
</dbReference>
<dbReference type="GO" id="GO:0005524">
    <property type="term" value="F:ATP binding"/>
    <property type="evidence" value="ECO:0007669"/>
    <property type="project" value="UniProtKB-KW"/>
</dbReference>
<dbReference type="GO" id="GO:0046872">
    <property type="term" value="F:metal ion binding"/>
    <property type="evidence" value="ECO:0007669"/>
    <property type="project" value="UniProtKB-KW"/>
</dbReference>
<evidence type="ECO:0000256" key="7">
    <source>
        <dbReference type="HAMAP-Rule" id="MF_00347"/>
    </source>
</evidence>
<reference evidence="11 12" key="1">
    <citation type="submission" date="2019-09" db="EMBL/GenBank/DDBJ databases">
        <authorList>
            <person name="Chen X.-Y."/>
        </authorList>
    </citation>
    <scope>NUCLEOTIDE SEQUENCE [LARGE SCALE GENOMIC DNA]</scope>
    <source>
        <strain evidence="11 12">NY5</strain>
    </source>
</reference>
<comment type="function">
    <text evidence="7 8">Catalyzes the reversible transfer of the terminal phosphate of ATP to form a long-chain polyphosphate (polyP).</text>
</comment>
<comment type="cofactor">
    <cofactor evidence="7">
        <name>Mg(2+)</name>
        <dbReference type="ChEBI" id="CHEBI:18420"/>
    </cofactor>
</comment>
<dbReference type="Pfam" id="PF13090">
    <property type="entry name" value="PP_kinase_C"/>
    <property type="match status" value="1"/>
</dbReference>
<feature type="active site" description="Phosphohistidine intermediate" evidence="7">
    <location>
        <position position="442"/>
    </location>
</feature>
<comment type="catalytic activity">
    <reaction evidence="7 8">
        <text>[phosphate](n) + ATP = [phosphate](n+1) + ADP</text>
        <dbReference type="Rhea" id="RHEA:19573"/>
        <dbReference type="Rhea" id="RHEA-COMP:9859"/>
        <dbReference type="Rhea" id="RHEA-COMP:14280"/>
        <dbReference type="ChEBI" id="CHEBI:16838"/>
        <dbReference type="ChEBI" id="CHEBI:30616"/>
        <dbReference type="ChEBI" id="CHEBI:456216"/>
        <dbReference type="EC" id="2.7.4.1"/>
    </reaction>
</comment>
<dbReference type="Pfam" id="PF13089">
    <property type="entry name" value="PP_kinase_N"/>
    <property type="match status" value="1"/>
</dbReference>
<dbReference type="PANTHER" id="PTHR30218">
    <property type="entry name" value="POLYPHOSPHATE KINASE"/>
    <property type="match status" value="1"/>
</dbReference>
<dbReference type="InterPro" id="IPR025200">
    <property type="entry name" value="PPK_C_dom2"/>
</dbReference>
<dbReference type="Pfam" id="PF17941">
    <property type="entry name" value="PP_kinase_C_1"/>
    <property type="match status" value="1"/>
</dbReference>
<feature type="binding site" evidence="7">
    <location>
        <position position="412"/>
    </location>
    <ligand>
        <name>Mg(2+)</name>
        <dbReference type="ChEBI" id="CHEBI:18420"/>
    </ligand>
</feature>
<dbReference type="Proteomes" id="UP000323708">
    <property type="component" value="Unassembled WGS sequence"/>
</dbReference>
<dbReference type="AlphaFoldDB" id="A0A5B0WPR7"/>
<evidence type="ECO:0000313" key="12">
    <source>
        <dbReference type="Proteomes" id="UP000323708"/>
    </source>
</evidence>
<dbReference type="Gene3D" id="3.30.1840.10">
    <property type="entry name" value="Polyphosphate kinase middle domain"/>
    <property type="match status" value="1"/>
</dbReference>
<dbReference type="RefSeq" id="WP_149613111.1">
    <property type="nucleotide sequence ID" value="NZ_VTUX01000011.1"/>
</dbReference>
<dbReference type="InterPro" id="IPR024953">
    <property type="entry name" value="PP_kinase_middle"/>
</dbReference>
<evidence type="ECO:0000256" key="1">
    <source>
        <dbReference type="ARBA" id="ARBA00022553"/>
    </source>
</evidence>
<feature type="binding site" evidence="7">
    <location>
        <position position="382"/>
    </location>
    <ligand>
        <name>Mg(2+)</name>
        <dbReference type="ChEBI" id="CHEBI:18420"/>
    </ligand>
</feature>
<dbReference type="EC" id="2.7.4.1" evidence="7 8"/>
<dbReference type="PROSITE" id="PS50035">
    <property type="entry name" value="PLD"/>
    <property type="match status" value="1"/>
</dbReference>
<feature type="domain" description="PLD phosphodiesterase" evidence="10">
    <location>
        <begin position="437"/>
        <end position="471"/>
    </location>
</feature>